<dbReference type="Proteomes" id="UP000008983">
    <property type="component" value="Unassembled WGS sequence"/>
</dbReference>
<gene>
    <name evidence="1" type="ORF">IMG5_150540</name>
</gene>
<reference evidence="1 2" key="1">
    <citation type="submission" date="2011-07" db="EMBL/GenBank/DDBJ databases">
        <authorList>
            <person name="Coyne R."/>
            <person name="Brami D."/>
            <person name="Johnson J."/>
            <person name="Hostetler J."/>
            <person name="Hannick L."/>
            <person name="Clark T."/>
            <person name="Cassidy-Hanley D."/>
            <person name="Inman J."/>
        </authorList>
    </citation>
    <scope>NUCLEOTIDE SEQUENCE [LARGE SCALE GENOMIC DNA]</scope>
    <source>
        <strain evidence="1 2">G5</strain>
    </source>
</reference>
<dbReference type="RefSeq" id="XP_004030921.1">
    <property type="nucleotide sequence ID" value="XM_004030873.1"/>
</dbReference>
<feature type="non-terminal residue" evidence="1">
    <location>
        <position position="1"/>
    </location>
</feature>
<name>G0QYL1_ICHMU</name>
<proteinExistence type="predicted"/>
<evidence type="ECO:0000313" key="1">
    <source>
        <dbReference type="EMBL" id="EGR29685.1"/>
    </source>
</evidence>
<keyword evidence="2" id="KW-1185">Reference proteome</keyword>
<sequence length="123" mass="15625">FIDQQKNTFKNKNKQYYFNINQKLIFFTQLLQQVNQLNLIKKFLFKYIHKIMKYYILNYYQGFYHYLIQNLIKDFFFQLLEIDKFGENFILQFFNHYQVNFVINHMYLFAFYYKNHHAFMVKQ</sequence>
<protein>
    <submittedName>
        <fullName evidence="1">Uncharacterized protein</fullName>
    </submittedName>
</protein>
<accession>G0QYL1</accession>
<dbReference type="InParanoid" id="G0QYL1"/>
<evidence type="ECO:0000313" key="2">
    <source>
        <dbReference type="Proteomes" id="UP000008983"/>
    </source>
</evidence>
<organism evidence="1 2">
    <name type="scientific">Ichthyophthirius multifiliis</name>
    <name type="common">White spot disease agent</name>
    <name type="synonym">Ich</name>
    <dbReference type="NCBI Taxonomy" id="5932"/>
    <lineage>
        <taxon>Eukaryota</taxon>
        <taxon>Sar</taxon>
        <taxon>Alveolata</taxon>
        <taxon>Ciliophora</taxon>
        <taxon>Intramacronucleata</taxon>
        <taxon>Oligohymenophorea</taxon>
        <taxon>Hymenostomatida</taxon>
        <taxon>Ophryoglenina</taxon>
        <taxon>Ichthyophthirius</taxon>
    </lineage>
</organism>
<dbReference type="EMBL" id="GL984117">
    <property type="protein sequence ID" value="EGR29685.1"/>
    <property type="molecule type" value="Genomic_DNA"/>
</dbReference>
<dbReference type="AlphaFoldDB" id="G0QYL1"/>
<dbReference type="GeneID" id="14905802"/>